<reference evidence="1" key="2">
    <citation type="journal article" date="2015" name="Data Brief">
        <title>Shoot transcriptome of the giant reed, Arundo donax.</title>
        <authorList>
            <person name="Barrero R.A."/>
            <person name="Guerrero F.D."/>
            <person name="Moolhuijzen P."/>
            <person name="Goolsby J.A."/>
            <person name="Tidwell J."/>
            <person name="Bellgard S.E."/>
            <person name="Bellgard M.I."/>
        </authorList>
    </citation>
    <scope>NUCLEOTIDE SEQUENCE</scope>
    <source>
        <tissue evidence="1">Shoot tissue taken approximately 20 cm above the soil surface</tissue>
    </source>
</reference>
<name>A0A0A9EC53_ARUDO</name>
<organism evidence="1">
    <name type="scientific">Arundo donax</name>
    <name type="common">Giant reed</name>
    <name type="synonym">Donax arundinaceus</name>
    <dbReference type="NCBI Taxonomy" id="35708"/>
    <lineage>
        <taxon>Eukaryota</taxon>
        <taxon>Viridiplantae</taxon>
        <taxon>Streptophyta</taxon>
        <taxon>Embryophyta</taxon>
        <taxon>Tracheophyta</taxon>
        <taxon>Spermatophyta</taxon>
        <taxon>Magnoliopsida</taxon>
        <taxon>Liliopsida</taxon>
        <taxon>Poales</taxon>
        <taxon>Poaceae</taxon>
        <taxon>PACMAD clade</taxon>
        <taxon>Arundinoideae</taxon>
        <taxon>Arundineae</taxon>
        <taxon>Arundo</taxon>
    </lineage>
</organism>
<proteinExistence type="predicted"/>
<evidence type="ECO:0000313" key="1">
    <source>
        <dbReference type="EMBL" id="JAD96613.1"/>
    </source>
</evidence>
<dbReference type="AlphaFoldDB" id="A0A0A9EC53"/>
<dbReference type="EMBL" id="GBRH01201282">
    <property type="protein sequence ID" value="JAD96613.1"/>
    <property type="molecule type" value="Transcribed_RNA"/>
</dbReference>
<sequence length="36" mass="4125">MHWILFFDGSVCKHGCSIGLLIISPWGGKIRVRFFC</sequence>
<reference evidence="1" key="1">
    <citation type="submission" date="2014-09" db="EMBL/GenBank/DDBJ databases">
        <authorList>
            <person name="Magalhaes I.L.F."/>
            <person name="Oliveira U."/>
            <person name="Santos F.R."/>
            <person name="Vidigal T.H.D.A."/>
            <person name="Brescovit A.D."/>
            <person name="Santos A.J."/>
        </authorList>
    </citation>
    <scope>NUCLEOTIDE SEQUENCE</scope>
    <source>
        <tissue evidence="1">Shoot tissue taken approximately 20 cm above the soil surface</tissue>
    </source>
</reference>
<accession>A0A0A9EC53</accession>
<protein>
    <submittedName>
        <fullName evidence="1">Uncharacterized protein</fullName>
    </submittedName>
</protein>